<name>A0A7I7T8X4_9MYCO</name>
<accession>A0A7I7T8X4</accession>
<dbReference type="InterPro" id="IPR016160">
    <property type="entry name" value="Ald_DH_CS_CYS"/>
</dbReference>
<dbReference type="Gene3D" id="3.40.309.10">
    <property type="entry name" value="Aldehyde Dehydrogenase, Chain A, domain 2"/>
    <property type="match status" value="1"/>
</dbReference>
<dbReference type="EMBL" id="AP022596">
    <property type="protein sequence ID" value="BBY65717.1"/>
    <property type="molecule type" value="Genomic_DNA"/>
</dbReference>
<evidence type="ECO:0000256" key="5">
    <source>
        <dbReference type="PIRSR" id="PIRSR036492-1"/>
    </source>
</evidence>
<evidence type="ECO:0000256" key="3">
    <source>
        <dbReference type="ARBA" id="ARBA00023027"/>
    </source>
</evidence>
<dbReference type="PROSITE" id="PS00687">
    <property type="entry name" value="ALDEHYDE_DEHYDR_GLU"/>
    <property type="match status" value="1"/>
</dbReference>
<gene>
    <name evidence="9" type="ORF">MHEL_39600</name>
</gene>
<sequence>MIPAQVARAREAFERGMTKPLAWRRYQLQALVRMLDEQGTAIEEAVAADLGRSHIDVHLSDVRTTKTEARLALRRLRSWTRDRRVRTILPLAPAHASIHREPLGTVLIISPWNYPVCLLLVPLVGAIAAGNSVVLKPSELAPTTASLLARIVPEYLDVDAVQVVEGGVEETTLLLAQPFDHIFYTGNGDVGRIVMKAAAEHLTPVTLELGGKSPVWVDDSFPLRDAAKWLAWGKFANCGQACVAPDYVLTTPDLVEPLAEAVAAEVTRLYGDDPAQSPDYGRIVNQRHVQRLTALLSSGRAVCGGTARPDDRFVAPTVLVDVALDSPVMQDEIFGPILPIVSVSSHRDAIDIIREHPKPLAMYAFTTRREVKRDLRDRTSSGGLVFGATLLHLSVPTLPFGGVGASGMGAYHGEHSMETFSHERAVLTKGRRLDLVELTRPPMTAKKASRLRRG</sequence>
<organism evidence="9 10">
    <name type="scientific">Mycolicibacterium helvum</name>
    <dbReference type="NCBI Taxonomy" id="1534349"/>
    <lineage>
        <taxon>Bacteria</taxon>
        <taxon>Bacillati</taxon>
        <taxon>Actinomycetota</taxon>
        <taxon>Actinomycetes</taxon>
        <taxon>Mycobacteriales</taxon>
        <taxon>Mycobacteriaceae</taxon>
        <taxon>Mycolicibacterium</taxon>
    </lineage>
</organism>
<dbReference type="KEGG" id="mhev:MHEL_39600"/>
<dbReference type="InterPro" id="IPR016161">
    <property type="entry name" value="Ald_DH/histidinol_DH"/>
</dbReference>
<feature type="active site" evidence="5 6">
    <location>
        <position position="208"/>
    </location>
</feature>
<keyword evidence="3" id="KW-0520">NAD</keyword>
<dbReference type="InterPro" id="IPR016163">
    <property type="entry name" value="Ald_DH_C"/>
</dbReference>
<dbReference type="InterPro" id="IPR016162">
    <property type="entry name" value="Ald_DH_N"/>
</dbReference>
<dbReference type="InterPro" id="IPR012394">
    <property type="entry name" value="Aldehyde_DH_NAD(P)"/>
</dbReference>
<dbReference type="PANTHER" id="PTHR43570">
    <property type="entry name" value="ALDEHYDE DEHYDROGENASE"/>
    <property type="match status" value="1"/>
</dbReference>
<proteinExistence type="inferred from homology"/>
<evidence type="ECO:0000256" key="6">
    <source>
        <dbReference type="PROSITE-ProRule" id="PRU10007"/>
    </source>
</evidence>
<comment type="similarity">
    <text evidence="1 4 7">Belongs to the aldehyde dehydrogenase family.</text>
</comment>
<dbReference type="FunFam" id="3.40.309.10:FF:000003">
    <property type="entry name" value="Aldehyde dehydrogenase"/>
    <property type="match status" value="1"/>
</dbReference>
<feature type="active site" evidence="5">
    <location>
        <position position="242"/>
    </location>
</feature>
<keyword evidence="2 4" id="KW-0560">Oxidoreductase</keyword>
<dbReference type="FunFam" id="3.40.605.10:FF:000004">
    <property type="entry name" value="Aldehyde dehydrogenase"/>
    <property type="match status" value="1"/>
</dbReference>
<dbReference type="CDD" id="cd07087">
    <property type="entry name" value="ALDH_F3-13-14_CALDH-like"/>
    <property type="match status" value="1"/>
</dbReference>
<dbReference type="RefSeq" id="WP_163749754.1">
    <property type="nucleotide sequence ID" value="NZ_AP022596.1"/>
</dbReference>
<dbReference type="PIRSF" id="PIRSF036492">
    <property type="entry name" value="ALDH"/>
    <property type="match status" value="1"/>
</dbReference>
<dbReference type="GO" id="GO:0004029">
    <property type="term" value="F:aldehyde dehydrogenase (NAD+) activity"/>
    <property type="evidence" value="ECO:0007669"/>
    <property type="project" value="TreeGrafter"/>
</dbReference>
<dbReference type="InterPro" id="IPR029510">
    <property type="entry name" value="Ald_DH_CS_GLU"/>
</dbReference>
<keyword evidence="10" id="KW-1185">Reference proteome</keyword>
<evidence type="ECO:0000256" key="4">
    <source>
        <dbReference type="PIRNR" id="PIRNR036492"/>
    </source>
</evidence>
<evidence type="ECO:0000256" key="2">
    <source>
        <dbReference type="ARBA" id="ARBA00023002"/>
    </source>
</evidence>
<dbReference type="Proteomes" id="UP000467148">
    <property type="component" value="Chromosome"/>
</dbReference>
<dbReference type="GO" id="GO:0005737">
    <property type="term" value="C:cytoplasm"/>
    <property type="evidence" value="ECO:0007669"/>
    <property type="project" value="TreeGrafter"/>
</dbReference>
<dbReference type="Gene3D" id="3.40.605.10">
    <property type="entry name" value="Aldehyde Dehydrogenase, Chain A, domain 1"/>
    <property type="match status" value="1"/>
</dbReference>
<evidence type="ECO:0000256" key="7">
    <source>
        <dbReference type="RuleBase" id="RU003345"/>
    </source>
</evidence>
<dbReference type="AlphaFoldDB" id="A0A7I7T8X4"/>
<evidence type="ECO:0000313" key="9">
    <source>
        <dbReference type="EMBL" id="BBY65717.1"/>
    </source>
</evidence>
<evidence type="ECO:0000313" key="10">
    <source>
        <dbReference type="Proteomes" id="UP000467148"/>
    </source>
</evidence>
<feature type="domain" description="Aldehyde dehydrogenase" evidence="8">
    <location>
        <begin position="4"/>
        <end position="425"/>
    </location>
</feature>
<evidence type="ECO:0000259" key="8">
    <source>
        <dbReference type="Pfam" id="PF00171"/>
    </source>
</evidence>
<dbReference type="PROSITE" id="PS00070">
    <property type="entry name" value="ALDEHYDE_DEHYDR_CYS"/>
    <property type="match status" value="1"/>
</dbReference>
<dbReference type="PANTHER" id="PTHR43570:SF16">
    <property type="entry name" value="ALDEHYDE DEHYDROGENASE TYPE III, ISOFORM Q"/>
    <property type="match status" value="1"/>
</dbReference>
<protein>
    <recommendedName>
        <fullName evidence="4">Aldehyde dehydrogenase</fullName>
    </recommendedName>
</protein>
<evidence type="ECO:0000256" key="1">
    <source>
        <dbReference type="ARBA" id="ARBA00009986"/>
    </source>
</evidence>
<reference evidence="9 10" key="1">
    <citation type="journal article" date="2019" name="Emerg. Microbes Infect.">
        <title>Comprehensive subspecies identification of 175 nontuberculous mycobacteria species based on 7547 genomic profiles.</title>
        <authorList>
            <person name="Matsumoto Y."/>
            <person name="Kinjo T."/>
            <person name="Motooka D."/>
            <person name="Nabeya D."/>
            <person name="Jung N."/>
            <person name="Uechi K."/>
            <person name="Horii T."/>
            <person name="Iida T."/>
            <person name="Fujita J."/>
            <person name="Nakamura S."/>
        </authorList>
    </citation>
    <scope>NUCLEOTIDE SEQUENCE [LARGE SCALE GENOMIC DNA]</scope>
    <source>
        <strain evidence="9 10">JCM 30396</strain>
    </source>
</reference>
<dbReference type="Pfam" id="PF00171">
    <property type="entry name" value="Aldedh"/>
    <property type="match status" value="1"/>
</dbReference>
<dbReference type="InterPro" id="IPR015590">
    <property type="entry name" value="Aldehyde_DH_dom"/>
</dbReference>
<dbReference type="GO" id="GO:0006081">
    <property type="term" value="P:aldehyde metabolic process"/>
    <property type="evidence" value="ECO:0007669"/>
    <property type="project" value="InterPro"/>
</dbReference>
<dbReference type="SUPFAM" id="SSF53720">
    <property type="entry name" value="ALDH-like"/>
    <property type="match status" value="1"/>
</dbReference>